<comment type="cofactor">
    <cofactor evidence="1">
        <name>FAD</name>
        <dbReference type="ChEBI" id="CHEBI:57692"/>
    </cofactor>
</comment>
<dbReference type="GO" id="GO:0009507">
    <property type="term" value="C:chloroplast"/>
    <property type="evidence" value="ECO:0007669"/>
    <property type="project" value="TreeGrafter"/>
</dbReference>
<dbReference type="GO" id="GO:0003955">
    <property type="term" value="F:NAD(P)H dehydrogenase (quinone) activity"/>
    <property type="evidence" value="ECO:0007669"/>
    <property type="project" value="TreeGrafter"/>
</dbReference>
<dbReference type="Gene3D" id="3.50.50.100">
    <property type="match status" value="1"/>
</dbReference>
<dbReference type="Pfam" id="PF07992">
    <property type="entry name" value="Pyr_redox_2"/>
    <property type="match status" value="1"/>
</dbReference>
<reference evidence="6" key="1">
    <citation type="submission" date="2014-05" db="EMBL/GenBank/DDBJ databases">
        <title>The transcriptome of the halophilic microalga Tetraselmis sp. GSL018 isolated from the Great Salt Lake, Utah.</title>
        <authorList>
            <person name="Jinkerson R.E."/>
            <person name="D'Adamo S."/>
            <person name="Posewitz M.C."/>
        </authorList>
    </citation>
    <scope>NUCLEOTIDE SEQUENCE</scope>
    <source>
        <strain evidence="6">GSL018</strain>
    </source>
</reference>
<dbReference type="SUPFAM" id="SSF51905">
    <property type="entry name" value="FAD/NAD(P)-binding domain"/>
    <property type="match status" value="1"/>
</dbReference>
<evidence type="ECO:0000256" key="3">
    <source>
        <dbReference type="ARBA" id="ARBA00022827"/>
    </source>
</evidence>
<evidence type="ECO:0000259" key="5">
    <source>
        <dbReference type="Pfam" id="PF07992"/>
    </source>
</evidence>
<proteinExistence type="predicted"/>
<evidence type="ECO:0000256" key="1">
    <source>
        <dbReference type="ARBA" id="ARBA00001974"/>
    </source>
</evidence>
<dbReference type="InterPro" id="IPR051169">
    <property type="entry name" value="NADH-Q_oxidoreductase"/>
</dbReference>
<feature type="domain" description="FAD/NAD(P)-binding" evidence="5">
    <location>
        <begin position="10"/>
        <end position="202"/>
    </location>
</feature>
<dbReference type="PANTHER" id="PTHR42913:SF4">
    <property type="entry name" value="ALTERNATIVE NAD(P)H-UBIQUINONE OXIDOREDUCTASE C1, CHLOROPLASTIC_MITOCHONDRIAL"/>
    <property type="match status" value="1"/>
</dbReference>
<protein>
    <submittedName>
        <fullName evidence="6">NADH:ubiquinone reductase (Non-electrogenic)</fullName>
    </submittedName>
</protein>
<evidence type="ECO:0000256" key="4">
    <source>
        <dbReference type="ARBA" id="ARBA00023002"/>
    </source>
</evidence>
<name>A0A061R368_9CHLO</name>
<dbReference type="GO" id="GO:0042372">
    <property type="term" value="P:phylloquinone biosynthetic process"/>
    <property type="evidence" value="ECO:0007669"/>
    <property type="project" value="TreeGrafter"/>
</dbReference>
<dbReference type="InterPro" id="IPR023753">
    <property type="entry name" value="FAD/NAD-binding_dom"/>
</dbReference>
<keyword evidence="4" id="KW-0560">Oxidoreductase</keyword>
<keyword evidence="6" id="KW-0830">Ubiquinone</keyword>
<keyword evidence="2" id="KW-0285">Flavoprotein</keyword>
<gene>
    <name evidence="6" type="primary">NDH2</name>
    <name evidence="6" type="ORF">TSPGSL018_13651</name>
</gene>
<dbReference type="EMBL" id="GBEZ01020212">
    <property type="protein sequence ID" value="JAC66433.1"/>
    <property type="molecule type" value="Transcribed_RNA"/>
</dbReference>
<dbReference type="InterPro" id="IPR036188">
    <property type="entry name" value="FAD/NAD-bd_sf"/>
</dbReference>
<dbReference type="PRINTS" id="PR00368">
    <property type="entry name" value="FADPNR"/>
</dbReference>
<sequence>MKVRSHLEVIERGASPSVTVVGGGFSGVELAAVVAERLGPRGSVRLVNPGREILPQADAGQREAAQRTLSGLGVAVVAGARVVGIERGSSDQGKAPAKRVVKLLQDNSQQDTAMETDLVLWTVGSVPASTAGGEAGSFRQQPAFQMPFPTNARGATKTEPTLQVVSHSNVFALGDVSNVHVEAAIGADAHLPQTAQVAFQQADYVAWNVWASINGRPLLPFRYQHLGSMMSLGRTSGAVSLPIPVPPPVSSSLATSQLGKLLSDAGVQVSPSGLTLEGSLGGFVRRAAYWYRQPTGDHRNRVGVSWVSRLAKDAADSAGTAGVGSFLSLLQRVASSGQAPRS</sequence>
<keyword evidence="3" id="KW-0274">FAD</keyword>
<dbReference type="AlphaFoldDB" id="A0A061R368"/>
<dbReference type="GO" id="GO:0019646">
    <property type="term" value="P:aerobic electron transport chain"/>
    <property type="evidence" value="ECO:0007669"/>
    <property type="project" value="TreeGrafter"/>
</dbReference>
<dbReference type="PANTHER" id="PTHR42913">
    <property type="entry name" value="APOPTOSIS-INDUCING FACTOR 1"/>
    <property type="match status" value="1"/>
</dbReference>
<organism evidence="6">
    <name type="scientific">Tetraselmis sp. GSL018</name>
    <dbReference type="NCBI Taxonomy" id="582737"/>
    <lineage>
        <taxon>Eukaryota</taxon>
        <taxon>Viridiplantae</taxon>
        <taxon>Chlorophyta</taxon>
        <taxon>core chlorophytes</taxon>
        <taxon>Chlorodendrophyceae</taxon>
        <taxon>Chlorodendrales</taxon>
        <taxon>Chlorodendraceae</taxon>
        <taxon>Tetraselmis</taxon>
    </lineage>
</organism>
<evidence type="ECO:0000313" key="6">
    <source>
        <dbReference type="EMBL" id="JAC66433.1"/>
    </source>
</evidence>
<evidence type="ECO:0000256" key="2">
    <source>
        <dbReference type="ARBA" id="ARBA00022630"/>
    </source>
</evidence>
<accession>A0A061R368</accession>